<feature type="domain" description="RCK C-terminal" evidence="8">
    <location>
        <begin position="222"/>
        <end position="306"/>
    </location>
</feature>
<organism evidence="9 10">
    <name type="scientific">Yoonia ponticola</name>
    <dbReference type="NCBI Taxonomy" id="1524255"/>
    <lineage>
        <taxon>Bacteria</taxon>
        <taxon>Pseudomonadati</taxon>
        <taxon>Pseudomonadota</taxon>
        <taxon>Alphaproteobacteria</taxon>
        <taxon>Rhodobacterales</taxon>
        <taxon>Paracoccaceae</taxon>
        <taxon>Yoonia</taxon>
    </lineage>
</organism>
<dbReference type="PANTHER" id="PTHR43652:SF2">
    <property type="entry name" value="BASIC AMINO ACID ANTIPORTER YFCC-RELATED"/>
    <property type="match status" value="1"/>
</dbReference>
<evidence type="ECO:0000256" key="2">
    <source>
        <dbReference type="ARBA" id="ARBA00022448"/>
    </source>
</evidence>
<keyword evidence="2" id="KW-0813">Transport</keyword>
<dbReference type="GO" id="GO:0005886">
    <property type="term" value="C:plasma membrane"/>
    <property type="evidence" value="ECO:0007669"/>
    <property type="project" value="TreeGrafter"/>
</dbReference>
<evidence type="ECO:0000256" key="4">
    <source>
        <dbReference type="ARBA" id="ARBA00022737"/>
    </source>
</evidence>
<feature type="transmembrane region" description="Helical" evidence="7">
    <location>
        <begin position="71"/>
        <end position="95"/>
    </location>
</feature>
<proteinExistence type="predicted"/>
<dbReference type="SUPFAM" id="SSF116726">
    <property type="entry name" value="TrkA C-terminal domain-like"/>
    <property type="match status" value="2"/>
</dbReference>
<keyword evidence="4" id="KW-0677">Repeat</keyword>
<dbReference type="AlphaFoldDB" id="A0A7W9BNX0"/>
<evidence type="ECO:0000256" key="7">
    <source>
        <dbReference type="SAM" id="Phobius"/>
    </source>
</evidence>
<feature type="transmembrane region" description="Helical" evidence="7">
    <location>
        <begin position="188"/>
        <end position="211"/>
    </location>
</feature>
<dbReference type="InterPro" id="IPR004680">
    <property type="entry name" value="Cit_transptr-like_dom"/>
</dbReference>
<evidence type="ECO:0000313" key="10">
    <source>
        <dbReference type="Proteomes" id="UP000535415"/>
    </source>
</evidence>
<dbReference type="Proteomes" id="UP000535415">
    <property type="component" value="Unassembled WGS sequence"/>
</dbReference>
<protein>
    <submittedName>
        <fullName evidence="9">Di/tricarboxylate transporter</fullName>
    </submittedName>
</protein>
<gene>
    <name evidence="9" type="ORF">FHS72_003533</name>
</gene>
<keyword evidence="5 7" id="KW-1133">Transmembrane helix</keyword>
<evidence type="ECO:0000256" key="5">
    <source>
        <dbReference type="ARBA" id="ARBA00022989"/>
    </source>
</evidence>
<feature type="transmembrane region" description="Helical" evidence="7">
    <location>
        <begin position="155"/>
        <end position="176"/>
    </location>
</feature>
<feature type="transmembrane region" description="Helical" evidence="7">
    <location>
        <begin position="459"/>
        <end position="477"/>
    </location>
</feature>
<dbReference type="InterPro" id="IPR036721">
    <property type="entry name" value="RCK_C_sf"/>
</dbReference>
<sequence length="604" mass="63363">MSYITGFCSGMVDFIGHNAPYLALGILLLLFVAFAFEKFPPEVTASGAAALYIVLGLVPEDEVMSVFSNSAPITIGAMFIVSGALVRTGVLDALANLVIARAQDRPILAMIVFFVAAVAASAFMNNTPVVLVLIPVVIRLAASLQIASTRLLIPLSYVAILGGTCTLIGTSTNIIVDGIATESGMEPFSIFEIAPVGLVATLVGSLTLLILGRWLLPHRKTGGGTDSGKETCFLSEITILDGYPHIGTPLGKIADFERDGVQVKGVKRAGQITRNDLGDHVAQRGDAVIVITTTSELLTFVDHSGLRVGMRRTTEADPDTELLTAEAFVTPKRNTVGRSIADLALGRKAGVRVLGAFRHGHIAGADLSSVRLRAADKLLLEGPAEGFRALAETGDVASITEPSGRAYRRRQAPIAIIALLGIVILAALNVMPIGILALVAVAAILLLRCIDSDEAWQSVDGSILVLIFAMLIIGAGLENTGAVELIVDMLTPLLTGLSPFLTLLAVYFVASIMTEAVTNNAVAVVFTPIVIALAAELGVDPRPLAVAVMIAASASFATPIGYQTNTLVYGAGNYRFTDFLKIGVPMNLMVGISASFAISIFFPL</sequence>
<dbReference type="Pfam" id="PF03600">
    <property type="entry name" value="CitMHS"/>
    <property type="match status" value="1"/>
</dbReference>
<feature type="transmembrane region" description="Helical" evidence="7">
    <location>
        <begin position="414"/>
        <end position="447"/>
    </location>
</feature>
<feature type="transmembrane region" description="Helical" evidence="7">
    <location>
        <begin position="130"/>
        <end position="148"/>
    </location>
</feature>
<feature type="transmembrane region" description="Helical" evidence="7">
    <location>
        <begin position="19"/>
        <end position="36"/>
    </location>
</feature>
<accession>A0A7W9BNX0</accession>
<dbReference type="PANTHER" id="PTHR43652">
    <property type="entry name" value="BASIC AMINO ACID ANTIPORTER YFCC-RELATED"/>
    <property type="match status" value="1"/>
</dbReference>
<evidence type="ECO:0000256" key="1">
    <source>
        <dbReference type="ARBA" id="ARBA00004141"/>
    </source>
</evidence>
<comment type="subcellular location">
    <subcellularLocation>
        <location evidence="1">Membrane</location>
        <topology evidence="1">Multi-pass membrane protein</topology>
    </subcellularLocation>
</comment>
<feature type="transmembrane region" description="Helical" evidence="7">
    <location>
        <begin position="516"/>
        <end position="537"/>
    </location>
</feature>
<dbReference type="GO" id="GO:0008324">
    <property type="term" value="F:monoatomic cation transmembrane transporter activity"/>
    <property type="evidence" value="ECO:0007669"/>
    <property type="project" value="InterPro"/>
</dbReference>
<feature type="transmembrane region" description="Helical" evidence="7">
    <location>
        <begin position="489"/>
        <end position="510"/>
    </location>
</feature>
<feature type="transmembrane region" description="Helical" evidence="7">
    <location>
        <begin position="107"/>
        <end position="124"/>
    </location>
</feature>
<name>A0A7W9BNX0_9RHOB</name>
<dbReference type="Gene3D" id="3.30.70.1450">
    <property type="entry name" value="Regulator of K+ conductance, C-terminal domain"/>
    <property type="match status" value="2"/>
</dbReference>
<comment type="caution">
    <text evidence="9">The sequence shown here is derived from an EMBL/GenBank/DDBJ whole genome shotgun (WGS) entry which is preliminary data.</text>
</comment>
<evidence type="ECO:0000256" key="3">
    <source>
        <dbReference type="ARBA" id="ARBA00022692"/>
    </source>
</evidence>
<feature type="transmembrane region" description="Helical" evidence="7">
    <location>
        <begin position="582"/>
        <end position="602"/>
    </location>
</feature>
<keyword evidence="3 7" id="KW-0812">Transmembrane</keyword>
<dbReference type="PROSITE" id="PS51202">
    <property type="entry name" value="RCK_C"/>
    <property type="match status" value="2"/>
</dbReference>
<dbReference type="InterPro" id="IPR031312">
    <property type="entry name" value="Na/sul_symport_CS"/>
</dbReference>
<evidence type="ECO:0000313" key="9">
    <source>
        <dbReference type="EMBL" id="MBB5723886.1"/>
    </source>
</evidence>
<dbReference type="InterPro" id="IPR051679">
    <property type="entry name" value="DASS-Related_Transporters"/>
</dbReference>
<feature type="transmembrane region" description="Helical" evidence="7">
    <location>
        <begin position="544"/>
        <end position="562"/>
    </location>
</feature>
<keyword evidence="6 7" id="KW-0472">Membrane</keyword>
<keyword evidence="10" id="KW-1185">Reference proteome</keyword>
<dbReference type="InterPro" id="IPR006037">
    <property type="entry name" value="RCK_C"/>
</dbReference>
<dbReference type="GO" id="GO:0006813">
    <property type="term" value="P:potassium ion transport"/>
    <property type="evidence" value="ECO:0007669"/>
    <property type="project" value="InterPro"/>
</dbReference>
<evidence type="ECO:0000256" key="6">
    <source>
        <dbReference type="ARBA" id="ARBA00023136"/>
    </source>
</evidence>
<evidence type="ECO:0000259" key="8">
    <source>
        <dbReference type="PROSITE" id="PS51202"/>
    </source>
</evidence>
<reference evidence="9 10" key="1">
    <citation type="submission" date="2020-08" db="EMBL/GenBank/DDBJ databases">
        <title>Genomic Encyclopedia of Type Strains, Phase IV (KMG-IV): sequencing the most valuable type-strain genomes for metagenomic binning, comparative biology and taxonomic classification.</title>
        <authorList>
            <person name="Goeker M."/>
        </authorList>
    </citation>
    <scope>NUCLEOTIDE SEQUENCE [LARGE SCALE GENOMIC DNA]</scope>
    <source>
        <strain evidence="9 10">DSM 101064</strain>
    </source>
</reference>
<feature type="domain" description="RCK C-terminal" evidence="8">
    <location>
        <begin position="312"/>
        <end position="396"/>
    </location>
</feature>
<dbReference type="PROSITE" id="PS01271">
    <property type="entry name" value="NA_SULFATE"/>
    <property type="match status" value="1"/>
</dbReference>
<dbReference type="EMBL" id="JACIJM010000016">
    <property type="protein sequence ID" value="MBB5723886.1"/>
    <property type="molecule type" value="Genomic_DNA"/>
</dbReference>